<dbReference type="PROSITE" id="PS00211">
    <property type="entry name" value="ABC_TRANSPORTER_1"/>
    <property type="match status" value="1"/>
</dbReference>
<accession>A0ABT5T785</accession>
<dbReference type="Pfam" id="PF00005">
    <property type="entry name" value="ABC_tran"/>
    <property type="match status" value="1"/>
</dbReference>
<evidence type="ECO:0000256" key="1">
    <source>
        <dbReference type="ARBA" id="ARBA00005417"/>
    </source>
</evidence>
<reference evidence="6" key="1">
    <citation type="submission" date="2023-02" db="EMBL/GenBank/DDBJ databases">
        <title>Description of Roseinatronobacter alkalisoli sp. nov., an alkaliphilic bacerium isolated from soda soil.</title>
        <authorList>
            <person name="Wei W."/>
        </authorList>
    </citation>
    <scope>NUCLEOTIDE SEQUENCE</scope>
    <source>
        <strain evidence="6">HJB301</strain>
    </source>
</reference>
<comment type="similarity">
    <text evidence="1">Belongs to the ABC transporter superfamily.</text>
</comment>
<dbReference type="RefSeq" id="WP_274351678.1">
    <property type="nucleotide sequence ID" value="NZ_JAQZSM010000005.1"/>
</dbReference>
<keyword evidence="2" id="KW-0813">Transport</keyword>
<evidence type="ECO:0000256" key="2">
    <source>
        <dbReference type="ARBA" id="ARBA00022448"/>
    </source>
</evidence>
<dbReference type="SUPFAM" id="SSF52540">
    <property type="entry name" value="P-loop containing nucleoside triphosphate hydrolases"/>
    <property type="match status" value="1"/>
</dbReference>
<name>A0ABT5T785_9RHOB</name>
<evidence type="ECO:0000259" key="5">
    <source>
        <dbReference type="PROSITE" id="PS50893"/>
    </source>
</evidence>
<evidence type="ECO:0000256" key="4">
    <source>
        <dbReference type="ARBA" id="ARBA00022840"/>
    </source>
</evidence>
<sequence>MKSISIHAMSVSFGAVQVLHDVDLDIAPGECFGLVGESGSGKSTVLRCASLLNENWTGEAMIDGRNVRDMDVRERARTLQMVFQDPYGSLHPRHSIRSALAEGLRVNGITDREPRIAQAMQDVGLPVEFLDRYPHQLSGGQRQRVAIARALVLEPDILFLDEPTSALDVSVQAEVLNLLVRLREEKGFTYVMVSHDLAVVDHMCDRFAIMQHGRIVEVLPRSAIPGNEATQRYARELIAASLEYERAM</sequence>
<dbReference type="Gene3D" id="3.40.50.300">
    <property type="entry name" value="P-loop containing nucleotide triphosphate hydrolases"/>
    <property type="match status" value="1"/>
</dbReference>
<keyword evidence="4 6" id="KW-0067">ATP-binding</keyword>
<dbReference type="PANTHER" id="PTHR43776">
    <property type="entry name" value="TRANSPORT ATP-BINDING PROTEIN"/>
    <property type="match status" value="1"/>
</dbReference>
<evidence type="ECO:0000313" key="7">
    <source>
        <dbReference type="Proteomes" id="UP001431784"/>
    </source>
</evidence>
<dbReference type="Proteomes" id="UP001431784">
    <property type="component" value="Unassembled WGS sequence"/>
</dbReference>
<dbReference type="SMART" id="SM00382">
    <property type="entry name" value="AAA"/>
    <property type="match status" value="1"/>
</dbReference>
<protein>
    <submittedName>
        <fullName evidence="6">ABC transporter ATP-binding protein</fullName>
    </submittedName>
</protein>
<dbReference type="EMBL" id="JAQZSM010000005">
    <property type="protein sequence ID" value="MDD7970988.1"/>
    <property type="molecule type" value="Genomic_DNA"/>
</dbReference>
<dbReference type="InterPro" id="IPR003593">
    <property type="entry name" value="AAA+_ATPase"/>
</dbReference>
<dbReference type="InterPro" id="IPR003439">
    <property type="entry name" value="ABC_transporter-like_ATP-bd"/>
</dbReference>
<dbReference type="PANTHER" id="PTHR43776:SF7">
    <property type="entry name" value="D,D-DIPEPTIDE TRANSPORT ATP-BINDING PROTEIN DDPF-RELATED"/>
    <property type="match status" value="1"/>
</dbReference>
<dbReference type="InterPro" id="IPR050319">
    <property type="entry name" value="ABC_transp_ATP-bind"/>
</dbReference>
<keyword evidence="7" id="KW-1185">Reference proteome</keyword>
<evidence type="ECO:0000313" key="6">
    <source>
        <dbReference type="EMBL" id="MDD7970988.1"/>
    </source>
</evidence>
<feature type="domain" description="ABC transporter" evidence="5">
    <location>
        <begin position="1"/>
        <end position="237"/>
    </location>
</feature>
<dbReference type="InterPro" id="IPR017871">
    <property type="entry name" value="ABC_transporter-like_CS"/>
</dbReference>
<comment type="caution">
    <text evidence="6">The sequence shown here is derived from an EMBL/GenBank/DDBJ whole genome shotgun (WGS) entry which is preliminary data.</text>
</comment>
<dbReference type="GO" id="GO:0005524">
    <property type="term" value="F:ATP binding"/>
    <property type="evidence" value="ECO:0007669"/>
    <property type="project" value="UniProtKB-KW"/>
</dbReference>
<organism evidence="6 7">
    <name type="scientific">Roseinatronobacter alkalisoli</name>
    <dbReference type="NCBI Taxonomy" id="3028235"/>
    <lineage>
        <taxon>Bacteria</taxon>
        <taxon>Pseudomonadati</taxon>
        <taxon>Pseudomonadota</taxon>
        <taxon>Alphaproteobacteria</taxon>
        <taxon>Rhodobacterales</taxon>
        <taxon>Paracoccaceae</taxon>
        <taxon>Roseinatronobacter</taxon>
    </lineage>
</organism>
<dbReference type="InterPro" id="IPR027417">
    <property type="entry name" value="P-loop_NTPase"/>
</dbReference>
<evidence type="ECO:0000256" key="3">
    <source>
        <dbReference type="ARBA" id="ARBA00022741"/>
    </source>
</evidence>
<keyword evidence="3" id="KW-0547">Nucleotide-binding</keyword>
<dbReference type="PROSITE" id="PS50893">
    <property type="entry name" value="ABC_TRANSPORTER_2"/>
    <property type="match status" value="1"/>
</dbReference>
<proteinExistence type="inferred from homology"/>
<dbReference type="CDD" id="cd03257">
    <property type="entry name" value="ABC_NikE_OppD_transporters"/>
    <property type="match status" value="1"/>
</dbReference>
<gene>
    <name evidence="6" type="ORF">PUT78_07745</name>
</gene>